<gene>
    <name evidence="1" type="ORF">O181_006873</name>
</gene>
<accession>A0A9Q3BLA9</accession>
<organism evidence="1 2">
    <name type="scientific">Austropuccinia psidii MF-1</name>
    <dbReference type="NCBI Taxonomy" id="1389203"/>
    <lineage>
        <taxon>Eukaryota</taxon>
        <taxon>Fungi</taxon>
        <taxon>Dikarya</taxon>
        <taxon>Basidiomycota</taxon>
        <taxon>Pucciniomycotina</taxon>
        <taxon>Pucciniomycetes</taxon>
        <taxon>Pucciniales</taxon>
        <taxon>Sphaerophragmiaceae</taxon>
        <taxon>Austropuccinia</taxon>
    </lineage>
</organism>
<keyword evidence="2" id="KW-1185">Reference proteome</keyword>
<name>A0A9Q3BLA9_9BASI</name>
<comment type="caution">
    <text evidence="1">The sequence shown here is derived from an EMBL/GenBank/DDBJ whole genome shotgun (WGS) entry which is preliminary data.</text>
</comment>
<dbReference type="EMBL" id="AVOT02001504">
    <property type="protein sequence ID" value="MBW0467158.1"/>
    <property type="molecule type" value="Genomic_DNA"/>
</dbReference>
<dbReference type="Proteomes" id="UP000765509">
    <property type="component" value="Unassembled WGS sequence"/>
</dbReference>
<reference evidence="1" key="1">
    <citation type="submission" date="2021-03" db="EMBL/GenBank/DDBJ databases">
        <title>Draft genome sequence of rust myrtle Austropuccinia psidii MF-1, a brazilian biotype.</title>
        <authorList>
            <person name="Quecine M.C."/>
            <person name="Pachon D.M.R."/>
            <person name="Bonatelli M.L."/>
            <person name="Correr F.H."/>
            <person name="Franceschini L.M."/>
            <person name="Leite T.F."/>
            <person name="Margarido G.R.A."/>
            <person name="Almeida C.A."/>
            <person name="Ferrarezi J.A."/>
            <person name="Labate C.A."/>
        </authorList>
    </citation>
    <scope>NUCLEOTIDE SEQUENCE</scope>
    <source>
        <strain evidence="1">MF-1</strain>
    </source>
</reference>
<evidence type="ECO:0000313" key="2">
    <source>
        <dbReference type="Proteomes" id="UP000765509"/>
    </source>
</evidence>
<protein>
    <submittedName>
        <fullName evidence="1">Uncharacterized protein</fullName>
    </submittedName>
</protein>
<sequence>MTHKLRNPLEPEDLLLVNNKPIESQLGLLFKNYWNGPYRVINQINNGPYELSEFKALNLQENLQQVTSRGFIPEERWFNQVQSQEMKAVNKLKMKSKYWREKELKKMDMLDISKLFNWNAGDSIKWRM</sequence>
<proteinExistence type="predicted"/>
<dbReference type="AlphaFoldDB" id="A0A9Q3BLA9"/>
<evidence type="ECO:0000313" key="1">
    <source>
        <dbReference type="EMBL" id="MBW0467158.1"/>
    </source>
</evidence>